<evidence type="ECO:0000313" key="2">
    <source>
        <dbReference type="Proteomes" id="UP000017753"/>
    </source>
</evidence>
<dbReference type="RefSeq" id="WP_019438731.1">
    <property type="nucleotide sequence ID" value="NZ_ALNR01000228.1"/>
</dbReference>
<dbReference type="EMBL" id="CP009974">
    <property type="protein sequence ID" value="AJA14068.1"/>
    <property type="molecule type" value="Genomic_DNA"/>
</dbReference>
<dbReference type="Proteomes" id="UP000017753">
    <property type="component" value="Chromosome"/>
</dbReference>
<accession>A0AA34WRC8</accession>
<dbReference type="AlphaFoldDB" id="A0AA34WRC8"/>
<proteinExistence type="predicted"/>
<sequence>MMITTLTDPEIYELAHTVLSQITDEINDEHYAPSGGLLSLSWSTAPGFNAWAESDTIEGGPPQHKIVLHYELARLLYRDAEGFCKFVSEKHTQEWLKDVFKYTTYPNLPEIFTLEDCVRNMFFASLTWVYFHELGHLAQEHGFVRKASRSDPVQRIIQELDASGASPLTGRAAEISHVTELAADFEATTHCLIEMARQFLQGPLVSDEEGADLFVAGVYLLACSMSCIFYRFNNGRCISSKLPIVGSHPHPVYRLEINVPHAYEFAEMIINGASFKADRRELVIKTKQAADLGALYHNYFMNGWNSDYTNLFVKGLPQRPEFRAYSQRLIDLWDEILPEIVDRRHFGTQFGLLRFTTQYREILEMHKAIESNSSSPET</sequence>
<evidence type="ECO:0000313" key="1">
    <source>
        <dbReference type="EMBL" id="AJA14068.1"/>
    </source>
</evidence>
<organism evidence="1 2">
    <name type="scientific">Pseudomonas putida S12</name>
    <dbReference type="NCBI Taxonomy" id="1215087"/>
    <lineage>
        <taxon>Bacteria</taxon>
        <taxon>Pseudomonadati</taxon>
        <taxon>Pseudomonadota</taxon>
        <taxon>Gammaproteobacteria</taxon>
        <taxon>Pseudomonadales</taxon>
        <taxon>Pseudomonadaceae</taxon>
        <taxon>Pseudomonas</taxon>
    </lineage>
</organism>
<protein>
    <submittedName>
        <fullName evidence="1">Uncharacterized protein</fullName>
    </submittedName>
</protein>
<gene>
    <name evidence="1" type="ORF">RPPX_12160</name>
</gene>
<reference evidence="1 2" key="1">
    <citation type="submission" date="2014-11" db="EMBL/GenBank/DDBJ databases">
        <title>Complete genome sequence of Pseudomonas putida S12 including megaplasmid pTTS12.</title>
        <authorList>
            <person name="Kuepper J."/>
            <person name="Ruijssenaars H.J."/>
            <person name="Blank L.M."/>
            <person name="de Winde J.H."/>
            <person name="Wierckx N."/>
        </authorList>
    </citation>
    <scope>NUCLEOTIDE SEQUENCE [LARGE SCALE GENOMIC DNA]</scope>
    <source>
        <strain evidence="1 2">S12</strain>
    </source>
</reference>
<name>A0AA34WRC8_PSEPU</name>
<reference evidence="1 2" key="2">
    <citation type="submission" date="2014-11" db="EMBL/GenBank/DDBJ databases">
        <title>Draft genome sequence of the solvent-tolerant Pseudomonas putida S12 including megaplasmid pTTS12.</title>
        <authorList>
            <person name="Wierckx N."/>
            <person name="Nijkamp J."/>
            <person name="Ballerstedt H."/>
            <person name="Siezen R.J."/>
            <person name="Wels M."/>
            <person name="de Ridder D."/>
            <person name="de Winde J.H."/>
            <person name="Ruijssenaars H.J."/>
        </authorList>
    </citation>
    <scope>NUCLEOTIDE SEQUENCE [LARGE SCALE GENOMIC DNA]</scope>
    <source>
        <strain evidence="1 2">S12</strain>
    </source>
</reference>